<reference evidence="3 4" key="1">
    <citation type="submission" date="2019-05" db="EMBL/GenBank/DDBJ databases">
        <title>The Complete Genome Sequence of the n-alkane-degrading Desulfoglaeba alkanexedens ALDC reveals multiple alkylsuccinate synthase gene clusters.</title>
        <authorList>
            <person name="Callaghan A.V."/>
            <person name="Davidova I.A."/>
            <person name="Duncan K.E."/>
            <person name="Morris B."/>
            <person name="McInerney M.J."/>
        </authorList>
    </citation>
    <scope>NUCLEOTIDE SEQUENCE [LARGE SCALE GENOMIC DNA]</scope>
    <source>
        <strain evidence="3 4">ALDC</strain>
    </source>
</reference>
<evidence type="ECO:0000256" key="1">
    <source>
        <dbReference type="SAM" id="MobiDB-lite"/>
    </source>
</evidence>
<feature type="transmembrane region" description="Helical" evidence="2">
    <location>
        <begin position="20"/>
        <end position="39"/>
    </location>
</feature>
<evidence type="ECO:0000256" key="2">
    <source>
        <dbReference type="SAM" id="Phobius"/>
    </source>
</evidence>
<evidence type="ECO:0000313" key="3">
    <source>
        <dbReference type="EMBL" id="QCQ21686.1"/>
    </source>
</evidence>
<sequence length="169" mass="19737">MEGAAMLECLDPTNASRTVATGILFTLLFALFGAASAGASMRDLAGRHQALASSHAHGTRHVDWEKTYAGRNRGNDPRTNGNPSAEEKQNLQKRYKEWQSLPPEKKELLRRRMDQYRSMPPDERKLYEERHRQWRQLPPEERRRIENNLKRWEELTPAERDAIRKRFGK</sequence>
<evidence type="ECO:0000313" key="4">
    <source>
        <dbReference type="Proteomes" id="UP000298602"/>
    </source>
</evidence>
<dbReference type="InterPro" id="IPR021455">
    <property type="entry name" value="DUF3106"/>
</dbReference>
<keyword evidence="2" id="KW-0472">Membrane</keyword>
<keyword evidence="4" id="KW-1185">Reference proteome</keyword>
<name>A0A4P8L1E7_9BACT</name>
<proteinExistence type="predicted"/>
<keyword evidence="2" id="KW-0812">Transmembrane</keyword>
<dbReference type="Proteomes" id="UP000298602">
    <property type="component" value="Chromosome"/>
</dbReference>
<accession>A0A4P8L1E7</accession>
<feature type="region of interest" description="Disordered" evidence="1">
    <location>
        <begin position="53"/>
        <end position="169"/>
    </location>
</feature>
<dbReference type="KEGG" id="dax:FDQ92_05520"/>
<feature type="compositionally biased region" description="Basic and acidic residues" evidence="1">
    <location>
        <begin position="60"/>
        <end position="76"/>
    </location>
</feature>
<dbReference type="Pfam" id="PF11304">
    <property type="entry name" value="DUF3106"/>
    <property type="match status" value="1"/>
</dbReference>
<gene>
    <name evidence="3" type="ORF">FDQ92_05520</name>
</gene>
<protein>
    <submittedName>
        <fullName evidence="3">DUF3106 domain-containing protein</fullName>
    </submittedName>
</protein>
<organism evidence="3 4">
    <name type="scientific">Desulfoglaeba alkanexedens ALDC</name>
    <dbReference type="NCBI Taxonomy" id="980445"/>
    <lineage>
        <taxon>Bacteria</taxon>
        <taxon>Pseudomonadati</taxon>
        <taxon>Thermodesulfobacteriota</taxon>
        <taxon>Syntrophobacteria</taxon>
        <taxon>Syntrophobacterales</taxon>
        <taxon>Syntrophobacteraceae</taxon>
        <taxon>Desulfoglaeba</taxon>
    </lineage>
</organism>
<feature type="compositionally biased region" description="Basic and acidic residues" evidence="1">
    <location>
        <begin position="85"/>
        <end position="131"/>
    </location>
</feature>
<feature type="compositionally biased region" description="Basic and acidic residues" evidence="1">
    <location>
        <begin position="138"/>
        <end position="169"/>
    </location>
</feature>
<reference evidence="3 4" key="2">
    <citation type="submission" date="2019-05" db="EMBL/GenBank/DDBJ databases">
        <authorList>
            <person name="Suflita J.M."/>
            <person name="Marks C.R."/>
        </authorList>
    </citation>
    <scope>NUCLEOTIDE SEQUENCE [LARGE SCALE GENOMIC DNA]</scope>
    <source>
        <strain evidence="3 4">ALDC</strain>
    </source>
</reference>
<dbReference type="OrthoDB" id="5797406at2"/>
<dbReference type="EMBL" id="CP040098">
    <property type="protein sequence ID" value="QCQ21686.1"/>
    <property type="molecule type" value="Genomic_DNA"/>
</dbReference>
<dbReference type="AlphaFoldDB" id="A0A4P8L1E7"/>
<keyword evidence="2" id="KW-1133">Transmembrane helix</keyword>